<evidence type="ECO:0000313" key="1">
    <source>
        <dbReference type="EMBL" id="CAH8352505.1"/>
    </source>
</evidence>
<dbReference type="Proteomes" id="UP001642260">
    <property type="component" value="Unassembled WGS sequence"/>
</dbReference>
<protein>
    <submittedName>
        <fullName evidence="1">Uncharacterized protein</fullName>
    </submittedName>
</protein>
<gene>
    <name evidence="1" type="ORF">ERUC_LOCUS18649</name>
</gene>
<organism evidence="1 2">
    <name type="scientific">Eruca vesicaria subsp. sativa</name>
    <name type="common">Garden rocket</name>
    <name type="synonym">Eruca sativa</name>
    <dbReference type="NCBI Taxonomy" id="29727"/>
    <lineage>
        <taxon>Eukaryota</taxon>
        <taxon>Viridiplantae</taxon>
        <taxon>Streptophyta</taxon>
        <taxon>Embryophyta</taxon>
        <taxon>Tracheophyta</taxon>
        <taxon>Spermatophyta</taxon>
        <taxon>Magnoliopsida</taxon>
        <taxon>eudicotyledons</taxon>
        <taxon>Gunneridae</taxon>
        <taxon>Pentapetalae</taxon>
        <taxon>rosids</taxon>
        <taxon>malvids</taxon>
        <taxon>Brassicales</taxon>
        <taxon>Brassicaceae</taxon>
        <taxon>Brassiceae</taxon>
        <taxon>Eruca</taxon>
    </lineage>
</organism>
<dbReference type="AlphaFoldDB" id="A0ABC8K438"/>
<sequence length="69" mass="7712">MEKLFMSNGFQVKIVTYEEIAESLGVVLPSQVYHGTVMFIAQQLRLSDDHVIASLNKDTPQLSLSILCN</sequence>
<evidence type="ECO:0000313" key="2">
    <source>
        <dbReference type="Proteomes" id="UP001642260"/>
    </source>
</evidence>
<proteinExistence type="predicted"/>
<name>A0ABC8K438_ERUVS</name>
<keyword evidence="2" id="KW-1185">Reference proteome</keyword>
<accession>A0ABC8K438</accession>
<dbReference type="EMBL" id="CAKOAT010175155">
    <property type="protein sequence ID" value="CAH8352505.1"/>
    <property type="molecule type" value="Genomic_DNA"/>
</dbReference>
<comment type="caution">
    <text evidence="1">The sequence shown here is derived from an EMBL/GenBank/DDBJ whole genome shotgun (WGS) entry which is preliminary data.</text>
</comment>
<reference evidence="1 2" key="1">
    <citation type="submission" date="2022-03" db="EMBL/GenBank/DDBJ databases">
        <authorList>
            <person name="Macdonald S."/>
            <person name="Ahmed S."/>
            <person name="Newling K."/>
        </authorList>
    </citation>
    <scope>NUCLEOTIDE SEQUENCE [LARGE SCALE GENOMIC DNA]</scope>
</reference>